<comment type="similarity">
    <text evidence="2">Belongs to the membrane fusion protein (MFP) (TC 8.A.1) family.</text>
</comment>
<feature type="chain" id="PRO_5031123123" evidence="4">
    <location>
        <begin position="25"/>
        <end position="406"/>
    </location>
</feature>
<keyword evidence="10" id="KW-1185">Reference proteome</keyword>
<dbReference type="InterPro" id="IPR058624">
    <property type="entry name" value="MdtA-like_HH"/>
</dbReference>
<dbReference type="Proteomes" id="UP000521199">
    <property type="component" value="Unassembled WGS sequence"/>
</dbReference>
<gene>
    <name evidence="9" type="ORF">HNQ52_001107</name>
</gene>
<dbReference type="InterPro" id="IPR058626">
    <property type="entry name" value="MdtA-like_b-barrel"/>
</dbReference>
<evidence type="ECO:0000256" key="2">
    <source>
        <dbReference type="ARBA" id="ARBA00009477"/>
    </source>
</evidence>
<dbReference type="Gene3D" id="2.40.30.170">
    <property type="match status" value="1"/>
</dbReference>
<name>A0A7W8G0C1_9GAMM</name>
<dbReference type="Gene3D" id="2.40.420.20">
    <property type="match status" value="1"/>
</dbReference>
<dbReference type="GO" id="GO:0005886">
    <property type="term" value="C:plasma membrane"/>
    <property type="evidence" value="ECO:0007669"/>
    <property type="project" value="TreeGrafter"/>
</dbReference>
<evidence type="ECO:0000259" key="5">
    <source>
        <dbReference type="Pfam" id="PF25876"/>
    </source>
</evidence>
<feature type="compositionally biased region" description="Basic and acidic residues" evidence="3">
    <location>
        <begin position="373"/>
        <end position="385"/>
    </location>
</feature>
<evidence type="ECO:0000259" key="7">
    <source>
        <dbReference type="Pfam" id="PF25944"/>
    </source>
</evidence>
<protein>
    <submittedName>
        <fullName evidence="9">Membrane fusion protein (Multidrug efflux system)</fullName>
    </submittedName>
</protein>
<comment type="caution">
    <text evidence="9">The sequence shown here is derived from an EMBL/GenBank/DDBJ whole genome shotgun (WGS) entry which is preliminary data.</text>
</comment>
<dbReference type="InterPro" id="IPR006143">
    <property type="entry name" value="RND_pump_MFP"/>
</dbReference>
<dbReference type="GO" id="GO:0046677">
    <property type="term" value="P:response to antibiotic"/>
    <property type="evidence" value="ECO:0007669"/>
    <property type="project" value="TreeGrafter"/>
</dbReference>
<reference evidence="9 10" key="1">
    <citation type="submission" date="2020-08" db="EMBL/GenBank/DDBJ databases">
        <title>Genomic Encyclopedia of Type Strains, Phase IV (KMG-IV): sequencing the most valuable type-strain genomes for metagenomic binning, comparative biology and taxonomic classification.</title>
        <authorList>
            <person name="Goeker M."/>
        </authorList>
    </citation>
    <scope>NUCLEOTIDE SEQUENCE [LARGE SCALE GENOMIC DNA]</scope>
    <source>
        <strain evidence="9 10">DSM 24163</strain>
    </source>
</reference>
<comment type="subcellular location">
    <subcellularLocation>
        <location evidence="1">Cell inner membrane</location>
        <topology evidence="1">Lipid-anchor</topology>
    </subcellularLocation>
</comment>
<proteinExistence type="inferred from homology"/>
<dbReference type="GO" id="GO:0022857">
    <property type="term" value="F:transmembrane transporter activity"/>
    <property type="evidence" value="ECO:0007669"/>
    <property type="project" value="InterPro"/>
</dbReference>
<feature type="signal peptide" evidence="4">
    <location>
        <begin position="1"/>
        <end position="24"/>
    </location>
</feature>
<sequence>MPATPTLRRLSLLPVGALAALVLAGCGKDEAPPAPLPPQVVVEQVAVRDLPLTLAYPARVSGSRVVEVRARVTGVVTERAYTEGQPVKAGDLLFRIEPDTYQAQLDQARAQTALQQATITNAQAEYDRLKALVEEGAVSRREFDAADAALRQAKAGTAAASAAQKTAQLSLGYTEVRAPVAGIASKEAVTAGNVVNGSATSGGDLLTTIVQADPAYVEFSVTEPEFLRLRELSQGDDSKLAVRVTSGSTCATDGRVDFTDTFVNAQSGTVRARAIFDNKDGCLVSGQFLAVQVTGLSIPQAIAVPKTGVLFGQAGAMLWVVGADNTVQPRPVKIRETWETSWILDEGVQAGETIVVDGIMKVRPGAPVVPLTREQDAAQKAEAAAKKQQAQQQPSEQQAEQPAQEG</sequence>
<evidence type="ECO:0000259" key="8">
    <source>
        <dbReference type="Pfam" id="PF25967"/>
    </source>
</evidence>
<dbReference type="GO" id="GO:0030313">
    <property type="term" value="C:cell envelope"/>
    <property type="evidence" value="ECO:0007669"/>
    <property type="project" value="UniProtKB-SubCell"/>
</dbReference>
<feature type="domain" description="Multidrug resistance protein MdtA-like C-terminal permuted SH3" evidence="8">
    <location>
        <begin position="300"/>
        <end position="359"/>
    </location>
</feature>
<evidence type="ECO:0000259" key="6">
    <source>
        <dbReference type="Pfam" id="PF25917"/>
    </source>
</evidence>
<feature type="region of interest" description="Disordered" evidence="3">
    <location>
        <begin position="370"/>
        <end position="406"/>
    </location>
</feature>
<evidence type="ECO:0000256" key="4">
    <source>
        <dbReference type="SAM" id="SignalP"/>
    </source>
</evidence>
<evidence type="ECO:0000256" key="3">
    <source>
        <dbReference type="SAM" id="MobiDB-lite"/>
    </source>
</evidence>
<organism evidence="9 10">
    <name type="scientific">Chiayiivirga flava</name>
    <dbReference type="NCBI Taxonomy" id="659595"/>
    <lineage>
        <taxon>Bacteria</taxon>
        <taxon>Pseudomonadati</taxon>
        <taxon>Pseudomonadota</taxon>
        <taxon>Gammaproteobacteria</taxon>
        <taxon>Lysobacterales</taxon>
        <taxon>Lysobacteraceae</taxon>
        <taxon>Chiayiivirga</taxon>
    </lineage>
</organism>
<feature type="domain" description="Multidrug resistance protein MdtA-like barrel-sandwich hybrid" evidence="6">
    <location>
        <begin position="64"/>
        <end position="198"/>
    </location>
</feature>
<dbReference type="SUPFAM" id="SSF111369">
    <property type="entry name" value="HlyD-like secretion proteins"/>
    <property type="match status" value="1"/>
</dbReference>
<dbReference type="Gene3D" id="1.10.287.470">
    <property type="entry name" value="Helix hairpin bin"/>
    <property type="match status" value="1"/>
</dbReference>
<feature type="compositionally biased region" description="Low complexity" evidence="3">
    <location>
        <begin position="386"/>
        <end position="406"/>
    </location>
</feature>
<dbReference type="Pfam" id="PF25967">
    <property type="entry name" value="RND-MFP_C"/>
    <property type="match status" value="1"/>
</dbReference>
<feature type="domain" description="Multidrug resistance protein MdtA-like beta-barrel" evidence="7">
    <location>
        <begin position="214"/>
        <end position="293"/>
    </location>
</feature>
<dbReference type="InterPro" id="IPR058627">
    <property type="entry name" value="MdtA-like_C"/>
</dbReference>
<dbReference type="Pfam" id="PF25944">
    <property type="entry name" value="Beta-barrel_RND"/>
    <property type="match status" value="1"/>
</dbReference>
<dbReference type="AlphaFoldDB" id="A0A7W8G0C1"/>
<dbReference type="Pfam" id="PF25876">
    <property type="entry name" value="HH_MFP_RND"/>
    <property type="match status" value="1"/>
</dbReference>
<evidence type="ECO:0000313" key="9">
    <source>
        <dbReference type="EMBL" id="MBB5207578.1"/>
    </source>
</evidence>
<dbReference type="Gene3D" id="2.40.50.100">
    <property type="match status" value="1"/>
</dbReference>
<keyword evidence="4" id="KW-0732">Signal</keyword>
<accession>A0A7W8G0C1</accession>
<dbReference type="InterPro" id="IPR058625">
    <property type="entry name" value="MdtA-like_BSH"/>
</dbReference>
<dbReference type="Pfam" id="PF25917">
    <property type="entry name" value="BSH_RND"/>
    <property type="match status" value="1"/>
</dbReference>
<evidence type="ECO:0000256" key="1">
    <source>
        <dbReference type="ARBA" id="ARBA00004519"/>
    </source>
</evidence>
<evidence type="ECO:0000313" key="10">
    <source>
        <dbReference type="Proteomes" id="UP000521199"/>
    </source>
</evidence>
<dbReference type="PANTHER" id="PTHR30158">
    <property type="entry name" value="ACRA/E-RELATED COMPONENT OF DRUG EFFLUX TRANSPORTER"/>
    <property type="match status" value="1"/>
</dbReference>
<dbReference type="RefSeq" id="WP_183960122.1">
    <property type="nucleotide sequence ID" value="NZ_JACHHP010000002.1"/>
</dbReference>
<feature type="domain" description="Multidrug resistance protein MdtA-like alpha-helical hairpin" evidence="5">
    <location>
        <begin position="104"/>
        <end position="174"/>
    </location>
</feature>
<dbReference type="NCBIfam" id="TIGR01730">
    <property type="entry name" value="RND_mfp"/>
    <property type="match status" value="1"/>
</dbReference>
<dbReference type="EMBL" id="JACHHP010000002">
    <property type="protein sequence ID" value="MBB5207578.1"/>
    <property type="molecule type" value="Genomic_DNA"/>
</dbReference>